<organism evidence="2 3">
    <name type="scientific">Frisingicoccus caecimuris</name>
    <dbReference type="NCBI Taxonomy" id="1796636"/>
    <lineage>
        <taxon>Bacteria</taxon>
        <taxon>Bacillati</taxon>
        <taxon>Bacillota</taxon>
        <taxon>Clostridia</taxon>
        <taxon>Lachnospirales</taxon>
        <taxon>Lachnospiraceae</taxon>
        <taxon>Frisingicoccus</taxon>
    </lineage>
</organism>
<dbReference type="InterPro" id="IPR036779">
    <property type="entry name" value="LysM_dom_sf"/>
</dbReference>
<dbReference type="SMART" id="SM00257">
    <property type="entry name" value="LysM"/>
    <property type="match status" value="1"/>
</dbReference>
<protein>
    <submittedName>
        <fullName evidence="2">LysM domain-containing protein</fullName>
    </submittedName>
</protein>
<evidence type="ECO:0000313" key="3">
    <source>
        <dbReference type="Proteomes" id="UP000295711"/>
    </source>
</evidence>
<dbReference type="OrthoDB" id="1716479at2"/>
<dbReference type="AlphaFoldDB" id="A0A4R2LDX0"/>
<evidence type="ECO:0000313" key="2">
    <source>
        <dbReference type="EMBL" id="TCO86262.1"/>
    </source>
</evidence>
<evidence type="ECO:0000259" key="1">
    <source>
        <dbReference type="SMART" id="SM00257"/>
    </source>
</evidence>
<comment type="caution">
    <text evidence="2">The sequence shown here is derived from an EMBL/GenBank/DDBJ whole genome shotgun (WGS) entry which is preliminary data.</text>
</comment>
<name>A0A4R2LDX0_9FIRM</name>
<accession>A0A4R2LDX0</accession>
<feature type="domain" description="LysM" evidence="1">
    <location>
        <begin position="43"/>
        <end position="94"/>
    </location>
</feature>
<dbReference type="SUPFAM" id="SSF54106">
    <property type="entry name" value="LysM domain"/>
    <property type="match status" value="1"/>
</dbReference>
<dbReference type="CDD" id="cd00118">
    <property type="entry name" value="LysM"/>
    <property type="match status" value="1"/>
</dbReference>
<dbReference type="RefSeq" id="WP_132087090.1">
    <property type="nucleotide sequence ID" value="NZ_JANKAQ010000005.1"/>
</dbReference>
<proteinExistence type="predicted"/>
<dbReference type="EMBL" id="SLXA01000001">
    <property type="protein sequence ID" value="TCO86262.1"/>
    <property type="molecule type" value="Genomic_DNA"/>
</dbReference>
<dbReference type="Pfam" id="PF01476">
    <property type="entry name" value="LysM"/>
    <property type="match status" value="1"/>
</dbReference>
<reference evidence="2 3" key="1">
    <citation type="submission" date="2019-03" db="EMBL/GenBank/DDBJ databases">
        <title>Genomic Encyclopedia of Type Strains, Phase IV (KMG-IV): sequencing the most valuable type-strain genomes for metagenomic binning, comparative biology and taxonomic classification.</title>
        <authorList>
            <person name="Goeker M."/>
        </authorList>
    </citation>
    <scope>NUCLEOTIDE SEQUENCE [LARGE SCALE GENOMIC DNA]</scope>
    <source>
        <strain evidence="2 3">DSM 28559</strain>
    </source>
</reference>
<sequence>MKKLLMMAIILGLLGVILIFHLDAAEVEANDSLRVNERKYFTSYVVEKDDTLWDIAERFSTPEYASNHCYIKEVMETNHLEHLEIKEGQLLVLPYYADEPVSGF</sequence>
<keyword evidence="3" id="KW-1185">Reference proteome</keyword>
<dbReference type="InterPro" id="IPR018392">
    <property type="entry name" value="LysM"/>
</dbReference>
<gene>
    <name evidence="2" type="ORF">EV212_10142</name>
</gene>
<dbReference type="Gene3D" id="3.10.350.10">
    <property type="entry name" value="LysM domain"/>
    <property type="match status" value="1"/>
</dbReference>
<dbReference type="Proteomes" id="UP000295711">
    <property type="component" value="Unassembled WGS sequence"/>
</dbReference>